<gene>
    <name evidence="1" type="ORF">DAQ1742_00819</name>
</gene>
<reference evidence="1 2" key="1">
    <citation type="submission" date="2016-09" db="EMBL/GenBank/DDBJ databases">
        <authorList>
            <person name="Reverchon S."/>
            <person name="Nasser W."/>
            <person name="Leonard S."/>
            <person name="Brochier C."/>
            <person name="Duprey A."/>
        </authorList>
    </citation>
    <scope>NUCLEOTIDE SEQUENCE [LARGE SCALE GENOMIC DNA]</scope>
    <source>
        <strain evidence="1 2">174/2</strain>
    </source>
</reference>
<evidence type="ECO:0000313" key="2">
    <source>
        <dbReference type="Proteomes" id="UP000294820"/>
    </source>
</evidence>
<dbReference type="PANTHER" id="PTHR43239:SF1">
    <property type="entry name" value="UPF0734 PROTEIN DDB_G0273871_DDB_G0273177"/>
    <property type="match status" value="1"/>
</dbReference>
<evidence type="ECO:0008006" key="3">
    <source>
        <dbReference type="Google" id="ProtNLM"/>
    </source>
</evidence>
<dbReference type="RefSeq" id="WP_035339986.1">
    <property type="nucleotide sequence ID" value="NZ_LT615367.1"/>
</dbReference>
<dbReference type="AlphaFoldDB" id="A0A375A775"/>
<organism evidence="1 2">
    <name type="scientific">Dickeya aquatica</name>
    <dbReference type="NCBI Taxonomy" id="1401087"/>
    <lineage>
        <taxon>Bacteria</taxon>
        <taxon>Pseudomonadati</taxon>
        <taxon>Pseudomonadota</taxon>
        <taxon>Gammaproteobacteria</taxon>
        <taxon>Enterobacterales</taxon>
        <taxon>Pectobacteriaceae</taxon>
        <taxon>Dickeya</taxon>
    </lineage>
</organism>
<accession>A0A375A775</accession>
<dbReference type="InterPro" id="IPR011008">
    <property type="entry name" value="Dimeric_a/b-barrel"/>
</dbReference>
<name>A0A375A775_9GAMM</name>
<dbReference type="GO" id="GO:0016857">
    <property type="term" value="F:racemase and epimerase activity, acting on carbohydrates and derivatives"/>
    <property type="evidence" value="ECO:0007669"/>
    <property type="project" value="InterPro"/>
</dbReference>
<dbReference type="KEGG" id="daq:DAQ1742_00819"/>
<keyword evidence="2" id="KW-1185">Reference proteome</keyword>
<dbReference type="Proteomes" id="UP000294820">
    <property type="component" value="Chromosome 1"/>
</dbReference>
<proteinExistence type="predicted"/>
<sequence length="123" mass="14508">MKSWALTIELRNQKAVDIYREMHVNQIPEIHAGDGALAKIGVKTMQIFFMKPNMLFMYMETIDDFIPSREFTHALTLNPKVKEFDDYVHGELLQRVFMNDGPTEWAVMDKFYQFDARPDPVQY</sequence>
<dbReference type="PANTHER" id="PTHR43239">
    <property type="entry name" value="UPF0734 PROTEIN DDB_G0273871/DDB_G0273177"/>
    <property type="match status" value="1"/>
</dbReference>
<dbReference type="SUPFAM" id="SSF54909">
    <property type="entry name" value="Dimeric alpha+beta barrel"/>
    <property type="match status" value="1"/>
</dbReference>
<dbReference type="Gene3D" id="3.30.70.100">
    <property type="match status" value="1"/>
</dbReference>
<dbReference type="InterPro" id="IPR008000">
    <property type="entry name" value="Rham/fucose_mutarotase"/>
</dbReference>
<protein>
    <recommendedName>
        <fullName evidence="3">L-rhamnose mutarotase</fullName>
    </recommendedName>
</protein>
<dbReference type="EMBL" id="LT615367">
    <property type="protein sequence ID" value="SLM61883.1"/>
    <property type="molecule type" value="Genomic_DNA"/>
</dbReference>
<evidence type="ECO:0000313" key="1">
    <source>
        <dbReference type="EMBL" id="SLM61883.1"/>
    </source>
</evidence>
<dbReference type="InterPro" id="IPR052996">
    <property type="entry name" value="Carb_Metab_Mutarotase"/>
</dbReference>
<dbReference type="Pfam" id="PF05336">
    <property type="entry name" value="rhaM"/>
    <property type="match status" value="1"/>
</dbReference>